<protein>
    <submittedName>
        <fullName evidence="2">Uncharacterized conserved protein, contains tandem ACT domains</fullName>
    </submittedName>
</protein>
<evidence type="ECO:0000313" key="3">
    <source>
        <dbReference type="Proteomes" id="UP000183190"/>
    </source>
</evidence>
<evidence type="ECO:0000313" key="2">
    <source>
        <dbReference type="EMBL" id="SEH45437.1"/>
    </source>
</evidence>
<feature type="domain" description="ACT" evidence="1">
    <location>
        <begin position="72"/>
        <end position="144"/>
    </location>
</feature>
<organism evidence="2 3">
    <name type="scientific">Ruminococcus flavefaciens</name>
    <dbReference type="NCBI Taxonomy" id="1265"/>
    <lineage>
        <taxon>Bacteria</taxon>
        <taxon>Bacillati</taxon>
        <taxon>Bacillota</taxon>
        <taxon>Clostridia</taxon>
        <taxon>Eubacteriales</taxon>
        <taxon>Oscillospiraceae</taxon>
        <taxon>Ruminococcus</taxon>
    </lineage>
</organism>
<gene>
    <name evidence="2" type="ORF">SAMN02910265_00726</name>
</gene>
<dbReference type="InterPro" id="IPR045865">
    <property type="entry name" value="ACT-like_dom_sf"/>
</dbReference>
<dbReference type="Gene3D" id="3.30.2130.10">
    <property type="entry name" value="VC0802-like"/>
    <property type="match status" value="1"/>
</dbReference>
<dbReference type="SUPFAM" id="SSF55021">
    <property type="entry name" value="ACT-like"/>
    <property type="match status" value="2"/>
</dbReference>
<dbReference type="PANTHER" id="PTHR40099">
    <property type="entry name" value="ACETOLACTATE SYNTHASE, SMALL SUBUNIT"/>
    <property type="match status" value="1"/>
</dbReference>
<sequence>MSNVRQISVFVDNKPNQAAGVMRIIKESGINLRALSLADTADFGIIRLIANDTEKTVDILRAASYAVNVTEVLAISIPDSPGQLSRVLDVLGQDNVNVEYMYSFLGTSDRAVSFVIRVDDNAQASEALNRAGIIQLTENDIAEM</sequence>
<accession>A0A1H6IAV4</accession>
<dbReference type="InterPro" id="IPR002912">
    <property type="entry name" value="ACT_dom"/>
</dbReference>
<proteinExistence type="predicted"/>
<dbReference type="InterPro" id="IPR045739">
    <property type="entry name" value="ACT_dom_pair"/>
</dbReference>
<reference evidence="2 3" key="1">
    <citation type="submission" date="2016-10" db="EMBL/GenBank/DDBJ databases">
        <authorList>
            <person name="de Groot N.N."/>
        </authorList>
    </citation>
    <scope>NUCLEOTIDE SEQUENCE [LARGE SCALE GENOMIC DNA]</scope>
    <source>
        <strain evidence="2 3">YAD2003</strain>
    </source>
</reference>
<dbReference type="AlphaFoldDB" id="A0A1H6IAV4"/>
<dbReference type="OrthoDB" id="9790662at2"/>
<dbReference type="PANTHER" id="PTHR40099:SF1">
    <property type="entry name" value="ACETOLACTATE SYNTHASE, SMALL SUBUNIT"/>
    <property type="match status" value="1"/>
</dbReference>
<dbReference type="Pfam" id="PF19571">
    <property type="entry name" value="ACT_8"/>
    <property type="match status" value="1"/>
</dbReference>
<evidence type="ECO:0000259" key="1">
    <source>
        <dbReference type="PROSITE" id="PS51671"/>
    </source>
</evidence>
<dbReference type="Proteomes" id="UP000183190">
    <property type="component" value="Unassembled WGS sequence"/>
</dbReference>
<dbReference type="EMBL" id="FNWV01000002">
    <property type="protein sequence ID" value="SEH45437.1"/>
    <property type="molecule type" value="Genomic_DNA"/>
</dbReference>
<dbReference type="PROSITE" id="PS51671">
    <property type="entry name" value="ACT"/>
    <property type="match status" value="1"/>
</dbReference>
<name>A0A1H6IAV4_RUMFL</name>
<dbReference type="CDD" id="cd04882">
    <property type="entry name" value="ACT_Bt0572_2"/>
    <property type="match status" value="1"/>
</dbReference>
<dbReference type="RefSeq" id="WP_074714536.1">
    <property type="nucleotide sequence ID" value="NZ_FNWV01000002.1"/>
</dbReference>